<dbReference type="SUPFAM" id="SSF54928">
    <property type="entry name" value="RNA-binding domain, RBD"/>
    <property type="match status" value="1"/>
</dbReference>
<dbReference type="InterPro" id="IPR007201">
    <property type="entry name" value="Mei2-like_Rrm_C"/>
</dbReference>
<evidence type="ECO:0000256" key="1">
    <source>
        <dbReference type="ARBA" id="ARBA00022884"/>
    </source>
</evidence>
<feature type="domain" description="Mei2-like C-terminal RNA recognition motif" evidence="3">
    <location>
        <begin position="235"/>
        <end position="331"/>
    </location>
</feature>
<dbReference type="Proteomes" id="UP001162131">
    <property type="component" value="Unassembled WGS sequence"/>
</dbReference>
<dbReference type="EMBL" id="CAJZBQ010000057">
    <property type="protein sequence ID" value="CAG9334040.1"/>
    <property type="molecule type" value="Genomic_DNA"/>
</dbReference>
<name>A0AAU9K2J9_9CILI</name>
<feature type="region of interest" description="Disordered" evidence="2">
    <location>
        <begin position="191"/>
        <end position="211"/>
    </location>
</feature>
<dbReference type="GO" id="GO:0003723">
    <property type="term" value="F:RNA binding"/>
    <property type="evidence" value="ECO:0007669"/>
    <property type="project" value="UniProtKB-KW"/>
</dbReference>
<protein>
    <recommendedName>
        <fullName evidence="3">Mei2-like C-terminal RNA recognition motif domain-containing protein</fullName>
    </recommendedName>
</protein>
<dbReference type="InterPro" id="IPR034454">
    <property type="entry name" value="MEI2-like_RRM3"/>
</dbReference>
<dbReference type="InterPro" id="IPR035979">
    <property type="entry name" value="RBD_domain_sf"/>
</dbReference>
<sequence length="354" mass="41417">MSGCLGRQPKRKRLKVFESLTDARDDKVAVTRMLEVSNSPCIATLLAHCRTLGEIQLFDSSRAFLGIFRIAYYDIRDAERAKTELETLYDVLYVSPGSDSKFSDYIIVPQANFNYQAHLRYGEIMSTELIGSYIIVRYFDVRASKRTYSEPYEFEEDEFYENEFHDSPLLSSQLDLSISSESTSPSPYFFFGSEGSNQDSPYDERKKPRKKPLDEEEKIFFIIRLDTILSGEEKRTTIMIKNIPNKYTQQMLLDSIDKHFAKTYDFFYLPIDFKNKCNVGYAFINFLDPYTIIEFYKEYNGKRWERFNSEKICALAYARIQGRQGLIQHFQCSSVMNQDDIKVKPLILQINPQF</sequence>
<keyword evidence="5" id="KW-1185">Reference proteome</keyword>
<organism evidence="4 5">
    <name type="scientific">Blepharisma stoltei</name>
    <dbReference type="NCBI Taxonomy" id="1481888"/>
    <lineage>
        <taxon>Eukaryota</taxon>
        <taxon>Sar</taxon>
        <taxon>Alveolata</taxon>
        <taxon>Ciliophora</taxon>
        <taxon>Postciliodesmatophora</taxon>
        <taxon>Heterotrichea</taxon>
        <taxon>Heterotrichida</taxon>
        <taxon>Blepharismidae</taxon>
        <taxon>Blepharisma</taxon>
    </lineage>
</organism>
<comment type="caution">
    <text evidence="4">The sequence shown here is derived from an EMBL/GenBank/DDBJ whole genome shotgun (WGS) entry which is preliminary data.</text>
</comment>
<evidence type="ECO:0000256" key="2">
    <source>
        <dbReference type="SAM" id="MobiDB-lite"/>
    </source>
</evidence>
<proteinExistence type="predicted"/>
<evidence type="ECO:0000259" key="3">
    <source>
        <dbReference type="Pfam" id="PF04059"/>
    </source>
</evidence>
<dbReference type="CDD" id="cd12531">
    <property type="entry name" value="RRM3_MEI2_like"/>
    <property type="match status" value="1"/>
</dbReference>
<dbReference type="PANTHER" id="PTHR23189">
    <property type="entry name" value="RNA RECOGNITION MOTIF-CONTAINING"/>
    <property type="match status" value="1"/>
</dbReference>
<reference evidence="4" key="1">
    <citation type="submission" date="2021-09" db="EMBL/GenBank/DDBJ databases">
        <authorList>
            <consortium name="AG Swart"/>
            <person name="Singh M."/>
            <person name="Singh A."/>
            <person name="Seah K."/>
            <person name="Emmerich C."/>
        </authorList>
    </citation>
    <scope>NUCLEOTIDE SEQUENCE</scope>
    <source>
        <strain evidence="4">ATCC30299</strain>
    </source>
</reference>
<dbReference type="Gene3D" id="3.30.70.330">
    <property type="match status" value="1"/>
</dbReference>
<accession>A0AAU9K2J9</accession>
<dbReference type="InterPro" id="IPR012677">
    <property type="entry name" value="Nucleotide-bd_a/b_plait_sf"/>
</dbReference>
<dbReference type="Pfam" id="PF04059">
    <property type="entry name" value="RRM_2"/>
    <property type="match status" value="1"/>
</dbReference>
<gene>
    <name evidence="4" type="ORF">BSTOLATCC_MIC59845</name>
</gene>
<evidence type="ECO:0000313" key="4">
    <source>
        <dbReference type="EMBL" id="CAG9334040.1"/>
    </source>
</evidence>
<evidence type="ECO:0000313" key="5">
    <source>
        <dbReference type="Proteomes" id="UP001162131"/>
    </source>
</evidence>
<dbReference type="AlphaFoldDB" id="A0AAU9K2J9"/>
<keyword evidence="1" id="KW-0694">RNA-binding</keyword>